<name>A0A150WEF5_BDEBC</name>
<reference evidence="6 7" key="1">
    <citation type="submission" date="2016-03" db="EMBL/GenBank/DDBJ databases">
        <authorList>
            <person name="Ploux O."/>
        </authorList>
    </citation>
    <scope>NUCLEOTIDE SEQUENCE [LARGE SCALE GENOMIC DNA]</scope>
    <source>
        <strain evidence="6 7">R0</strain>
    </source>
</reference>
<keyword evidence="3" id="KW-0238">DNA-binding</keyword>
<dbReference type="PANTHER" id="PTHR30126">
    <property type="entry name" value="HTH-TYPE TRANSCRIPTIONAL REGULATOR"/>
    <property type="match status" value="1"/>
</dbReference>
<comment type="similarity">
    <text evidence="1">Belongs to the LysR transcriptional regulatory family.</text>
</comment>
<dbReference type="Pfam" id="PF00126">
    <property type="entry name" value="HTH_1"/>
    <property type="match status" value="1"/>
</dbReference>
<dbReference type="Gene3D" id="3.40.190.290">
    <property type="match status" value="1"/>
</dbReference>
<evidence type="ECO:0000256" key="1">
    <source>
        <dbReference type="ARBA" id="ARBA00009437"/>
    </source>
</evidence>
<dbReference type="Gene3D" id="1.10.10.10">
    <property type="entry name" value="Winged helix-like DNA-binding domain superfamily/Winged helix DNA-binding domain"/>
    <property type="match status" value="1"/>
</dbReference>
<dbReference type="OrthoDB" id="5298401at2"/>
<dbReference type="SUPFAM" id="SSF46785">
    <property type="entry name" value="Winged helix' DNA-binding domain"/>
    <property type="match status" value="1"/>
</dbReference>
<dbReference type="GO" id="GO:0000976">
    <property type="term" value="F:transcription cis-regulatory region binding"/>
    <property type="evidence" value="ECO:0007669"/>
    <property type="project" value="TreeGrafter"/>
</dbReference>
<dbReference type="RefSeq" id="WP_061836559.1">
    <property type="nucleotide sequence ID" value="NZ_LUKE01000006.1"/>
</dbReference>
<dbReference type="CDD" id="cd05466">
    <property type="entry name" value="PBP2_LTTR_substrate"/>
    <property type="match status" value="1"/>
</dbReference>
<accession>A0A150WEF5</accession>
<evidence type="ECO:0000256" key="3">
    <source>
        <dbReference type="ARBA" id="ARBA00023125"/>
    </source>
</evidence>
<dbReference type="EMBL" id="LUKE01000006">
    <property type="protein sequence ID" value="KYG61477.1"/>
    <property type="molecule type" value="Genomic_DNA"/>
</dbReference>
<protein>
    <recommendedName>
        <fullName evidence="5">HTH lysR-type domain-containing protein</fullName>
    </recommendedName>
</protein>
<dbReference type="InterPro" id="IPR036390">
    <property type="entry name" value="WH_DNA-bd_sf"/>
</dbReference>
<proteinExistence type="inferred from homology"/>
<evidence type="ECO:0000313" key="6">
    <source>
        <dbReference type="EMBL" id="KYG61477.1"/>
    </source>
</evidence>
<dbReference type="PANTHER" id="PTHR30126:SF40">
    <property type="entry name" value="HTH-TYPE TRANSCRIPTIONAL REGULATOR GLTR"/>
    <property type="match status" value="1"/>
</dbReference>
<keyword evidence="4" id="KW-0804">Transcription</keyword>
<feature type="domain" description="HTH lysR-type" evidence="5">
    <location>
        <begin position="1"/>
        <end position="58"/>
    </location>
</feature>
<dbReference type="InterPro" id="IPR005119">
    <property type="entry name" value="LysR_subst-bd"/>
</dbReference>
<organism evidence="6 7">
    <name type="scientific">Bdellovibrio bacteriovorus</name>
    <dbReference type="NCBI Taxonomy" id="959"/>
    <lineage>
        <taxon>Bacteria</taxon>
        <taxon>Pseudomonadati</taxon>
        <taxon>Bdellovibrionota</taxon>
        <taxon>Bdellovibrionia</taxon>
        <taxon>Bdellovibrionales</taxon>
        <taxon>Pseudobdellovibrionaceae</taxon>
        <taxon>Bdellovibrio</taxon>
    </lineage>
</organism>
<dbReference type="PROSITE" id="PS50931">
    <property type="entry name" value="HTH_LYSR"/>
    <property type="match status" value="1"/>
</dbReference>
<dbReference type="SUPFAM" id="SSF53850">
    <property type="entry name" value="Periplasmic binding protein-like II"/>
    <property type="match status" value="1"/>
</dbReference>
<dbReference type="InterPro" id="IPR000847">
    <property type="entry name" value="LysR_HTH_N"/>
</dbReference>
<dbReference type="Pfam" id="PF03466">
    <property type="entry name" value="LysR_substrate"/>
    <property type="match status" value="1"/>
</dbReference>
<dbReference type="GO" id="GO:0003700">
    <property type="term" value="F:DNA-binding transcription factor activity"/>
    <property type="evidence" value="ECO:0007669"/>
    <property type="project" value="InterPro"/>
</dbReference>
<evidence type="ECO:0000259" key="5">
    <source>
        <dbReference type="PROSITE" id="PS50931"/>
    </source>
</evidence>
<evidence type="ECO:0000256" key="4">
    <source>
        <dbReference type="ARBA" id="ARBA00023163"/>
    </source>
</evidence>
<dbReference type="InterPro" id="IPR036388">
    <property type="entry name" value="WH-like_DNA-bd_sf"/>
</dbReference>
<dbReference type="PRINTS" id="PR00039">
    <property type="entry name" value="HTHLYSR"/>
</dbReference>
<dbReference type="AlphaFoldDB" id="A0A150WEF5"/>
<evidence type="ECO:0000313" key="7">
    <source>
        <dbReference type="Proteomes" id="UP000075320"/>
    </source>
</evidence>
<keyword evidence="7" id="KW-1185">Reference proteome</keyword>
<dbReference type="FunFam" id="1.10.10.10:FF:000001">
    <property type="entry name" value="LysR family transcriptional regulator"/>
    <property type="match status" value="1"/>
</dbReference>
<comment type="caution">
    <text evidence="6">The sequence shown here is derived from an EMBL/GenBank/DDBJ whole genome shotgun (WGS) entry which is preliminary data.</text>
</comment>
<dbReference type="Proteomes" id="UP000075320">
    <property type="component" value="Unassembled WGS sequence"/>
</dbReference>
<gene>
    <name evidence="6" type="ORF">AZI86_17340</name>
</gene>
<sequence length="279" mass="31479">MDIQSLKYFKAVAQIGNMSRAAQELHVSQPTLTVTIKKLEDELGVFLFERSKKGVVLTPAGMDTLRYAENLLQTWEELKKSSLSAENEVKGLVQLGVHASVARYTLPAFLPGLMKKHPDFRVNLIHDLSRNILNMVLEHRCDVGLVINPEPHADLIIKDLLQDEVRVWKKKGSKNHDILIVDENLFQTQTLMERLKKKGLHYSRQIRSANLEVVASLLDSGMGHAILPERVARQSGVSIEEAHPEVLPFKDTLSLVYRPNFRKTALGKAFIEAVTAQKF</sequence>
<evidence type="ECO:0000256" key="2">
    <source>
        <dbReference type="ARBA" id="ARBA00023015"/>
    </source>
</evidence>
<keyword evidence="2" id="KW-0805">Transcription regulation</keyword>